<dbReference type="PIRSF" id="PIRSF037004">
    <property type="entry name" value="UCP037004"/>
    <property type="match status" value="1"/>
</dbReference>
<dbReference type="InterPro" id="IPR013560">
    <property type="entry name" value="DUF1722"/>
</dbReference>
<dbReference type="PANTHER" id="PTHR30087:SF0">
    <property type="entry name" value="INNER MEMBRANE PROTEIN"/>
    <property type="match status" value="1"/>
</dbReference>
<evidence type="ECO:0000313" key="3">
    <source>
        <dbReference type="EMBL" id="VFS48119.1"/>
    </source>
</evidence>
<dbReference type="Pfam" id="PF04463">
    <property type="entry name" value="2-thiour_desulf"/>
    <property type="match status" value="1"/>
</dbReference>
<dbReference type="EMBL" id="PDDX01000001">
    <property type="protein sequence ID" value="PHI29727.1"/>
    <property type="molecule type" value="Genomic_DNA"/>
</dbReference>
<dbReference type="InterPro" id="IPR007553">
    <property type="entry name" value="2-thiour_desulf"/>
</dbReference>
<protein>
    <submittedName>
        <fullName evidence="2">DUF1722 domain-containing protein</fullName>
    </submittedName>
</protein>
<dbReference type="EMBL" id="CAADJA010000002">
    <property type="protein sequence ID" value="VFS48119.1"/>
    <property type="molecule type" value="Genomic_DNA"/>
</dbReference>
<dbReference type="AlphaFoldDB" id="A0A2C6DKJ6"/>
<dbReference type="STRING" id="1111728.GCA_000427805_00631"/>
<gene>
    <name evidence="2" type="ORF">CRN84_10455</name>
    <name evidence="3" type="ORF">NCTC12282_03032</name>
</gene>
<sequence length="318" mass="36685">MVNKIQVGISACLLGENVRFDGGHKRLAFAVEELSPFVQFCPVCPEMALGLSSPRPALRLVKTEPNDTKLQFSRDPKEDLTVPMRHFATQKIASLLHLSGYIVCAKSPSCGMERVRVYESDSTNSSKNGVGIFTQELMRNMPWLPIEEDGRLCDPALRENFIARIFALHELNQLCETHLTRASLISFHSRYKLLLLSYCQRQYYELGRFVAGIGQWDSLDDFVYEYRHLLMTLMSNQASRQGHTNVLQHVQGYFSHRLTSSQRSELTLLIEHYRQGYQPLLSPITLLKHYLAQYPDVYLSQQRYFDPYPEILRLRYGV</sequence>
<dbReference type="OrthoDB" id="495783at2"/>
<accession>A0A2C6DKJ6</accession>
<keyword evidence="4" id="KW-1185">Reference proteome</keyword>
<organism evidence="2 4">
    <name type="scientific">Budvicia aquatica</name>
    <dbReference type="NCBI Taxonomy" id="82979"/>
    <lineage>
        <taxon>Bacteria</taxon>
        <taxon>Pseudomonadati</taxon>
        <taxon>Pseudomonadota</taxon>
        <taxon>Gammaproteobacteria</taxon>
        <taxon>Enterobacterales</taxon>
        <taxon>Budviciaceae</taxon>
        <taxon>Budvicia</taxon>
    </lineage>
</organism>
<proteinExistence type="predicted"/>
<evidence type="ECO:0000313" key="2">
    <source>
        <dbReference type="EMBL" id="PHI29727.1"/>
    </source>
</evidence>
<dbReference type="Proteomes" id="UP000373449">
    <property type="component" value="Unassembled WGS sequence"/>
</dbReference>
<dbReference type="RefSeq" id="WP_029093228.1">
    <property type="nucleotide sequence ID" value="NZ_BRLG01000034.1"/>
</dbReference>
<dbReference type="Proteomes" id="UP000224974">
    <property type="component" value="Unassembled WGS sequence"/>
</dbReference>
<dbReference type="InterPro" id="IPR017087">
    <property type="entry name" value="UCP037004"/>
</dbReference>
<evidence type="ECO:0000313" key="5">
    <source>
        <dbReference type="Proteomes" id="UP000373449"/>
    </source>
</evidence>
<name>A0A2C6DKJ6_9GAMM</name>
<dbReference type="Pfam" id="PF08349">
    <property type="entry name" value="DUF1722"/>
    <property type="match status" value="1"/>
</dbReference>
<reference evidence="2" key="2">
    <citation type="submission" date="2017-09" db="EMBL/GenBank/DDBJ databases">
        <title>FDA dAtabase for Regulatory Grade micrObial Sequences (FDA-ARGOS): Supporting development and validation of Infectious Disease Dx tests.</title>
        <authorList>
            <person name="Minogue T."/>
            <person name="Wolcott M."/>
            <person name="Wasieloski L."/>
            <person name="Aguilar W."/>
            <person name="Moore D."/>
            <person name="Tallon L.J."/>
            <person name="Sadzewicz L."/>
            <person name="Ott S."/>
            <person name="Zhao X."/>
            <person name="Nagaraj S."/>
            <person name="Vavikolanu K."/>
            <person name="Aluvathingal J."/>
            <person name="Nadendla S."/>
            <person name="Sichtig H."/>
        </authorList>
    </citation>
    <scope>NUCLEOTIDE SEQUENCE</scope>
    <source>
        <strain evidence="2">FDAARGOS_387</strain>
    </source>
</reference>
<feature type="domain" description="DUF1722" evidence="1">
    <location>
        <begin position="192"/>
        <end position="309"/>
    </location>
</feature>
<evidence type="ECO:0000259" key="1">
    <source>
        <dbReference type="Pfam" id="PF08349"/>
    </source>
</evidence>
<dbReference type="PANTHER" id="PTHR30087">
    <property type="entry name" value="INNER MEMBRANE PROTEIN"/>
    <property type="match status" value="1"/>
</dbReference>
<reference evidence="4" key="1">
    <citation type="submission" date="2017-09" db="EMBL/GenBank/DDBJ databases">
        <title>FDA dAtabase for Regulatory Grade micrObial Sequences (FDA-ARGOS): Supporting development and validation of Infectious Disease Dx tests.</title>
        <authorList>
            <person name="Minogue T."/>
            <person name="Wolcott M."/>
            <person name="Wasieloski L."/>
            <person name="Aguilar W."/>
            <person name="Moore D."/>
            <person name="Tallon L."/>
            <person name="Sadzewicz L."/>
            <person name="Ott S."/>
            <person name="Zhao X."/>
            <person name="Nagaraj S."/>
            <person name="Vavikolanu K."/>
            <person name="Aluvathingal J."/>
            <person name="Nadendla S."/>
            <person name="Sichtig H."/>
        </authorList>
    </citation>
    <scope>NUCLEOTIDE SEQUENCE [LARGE SCALE GENOMIC DNA]</scope>
    <source>
        <strain evidence="4">FDAARGOS_387</strain>
    </source>
</reference>
<reference evidence="3 5" key="3">
    <citation type="submission" date="2019-03" db="EMBL/GenBank/DDBJ databases">
        <authorList>
            <consortium name="Pathogen Informatics"/>
        </authorList>
    </citation>
    <scope>NUCLEOTIDE SEQUENCE [LARGE SCALE GENOMIC DNA]</scope>
    <source>
        <strain evidence="3 5">NCTC12282</strain>
    </source>
</reference>
<evidence type="ECO:0000313" key="4">
    <source>
        <dbReference type="Proteomes" id="UP000224974"/>
    </source>
</evidence>